<dbReference type="RefSeq" id="WP_346785803.1">
    <property type="nucleotide sequence ID" value="NZ_JBDLBR010000005.1"/>
</dbReference>
<evidence type="ECO:0000313" key="2">
    <source>
        <dbReference type="EMBL" id="MEN7538345.1"/>
    </source>
</evidence>
<dbReference type="SUPFAM" id="SSF52096">
    <property type="entry name" value="ClpP/crotonase"/>
    <property type="match status" value="1"/>
</dbReference>
<name>A0ABV0D0B6_9SPHN</name>
<evidence type="ECO:0000313" key="3">
    <source>
        <dbReference type="Proteomes" id="UP001484535"/>
    </source>
</evidence>
<dbReference type="InterPro" id="IPR029045">
    <property type="entry name" value="ClpP/crotonase-like_dom_sf"/>
</dbReference>
<keyword evidence="1" id="KW-0732">Signal</keyword>
<feature type="signal peptide" evidence="1">
    <location>
        <begin position="1"/>
        <end position="23"/>
    </location>
</feature>
<sequence>MTRSLLSAILALAALFGALPARAESWTVVYEEEWVEQVPASASRFVSPLQAQVEHEAVASYGPFRVIDEHTAALVGTTDSRSPAQLAAMLAAWPQIERLDFVEAPGTVDDLANLKMGRLLRARGISTSVSSGGSVRSGAVELFLAGARRTIAPGAEFAVHGWLDYDGRGAEDYPPGSPEHQRYLDYYTDMGMTREEASRFYAMTNSVPFEDALWLDGVEMARWMGQEVVDRPATMLASGDVPHIVYLDLGALVQ</sequence>
<accession>A0ABV0D0B6</accession>
<keyword evidence="2" id="KW-0378">Hydrolase</keyword>
<organism evidence="2 3">
    <name type="scientific">Aurantiacibacter flavus</name>
    <dbReference type="NCBI Taxonomy" id="3145232"/>
    <lineage>
        <taxon>Bacteria</taxon>
        <taxon>Pseudomonadati</taxon>
        <taxon>Pseudomonadota</taxon>
        <taxon>Alphaproteobacteria</taxon>
        <taxon>Sphingomonadales</taxon>
        <taxon>Erythrobacteraceae</taxon>
        <taxon>Aurantiacibacter</taxon>
    </lineage>
</organism>
<protein>
    <submittedName>
        <fullName evidence="2">Alpha/beta hydrolase</fullName>
    </submittedName>
</protein>
<reference evidence="2 3" key="1">
    <citation type="submission" date="2024-05" db="EMBL/GenBank/DDBJ databases">
        <authorList>
            <person name="Park S."/>
        </authorList>
    </citation>
    <scope>NUCLEOTIDE SEQUENCE [LARGE SCALE GENOMIC DNA]</scope>
    <source>
        <strain evidence="2 3">DGU5</strain>
    </source>
</reference>
<keyword evidence="3" id="KW-1185">Reference proteome</keyword>
<dbReference type="EMBL" id="JBDLBR010000005">
    <property type="protein sequence ID" value="MEN7538345.1"/>
    <property type="molecule type" value="Genomic_DNA"/>
</dbReference>
<gene>
    <name evidence="2" type="ORF">ABDJ38_14275</name>
</gene>
<comment type="caution">
    <text evidence="2">The sequence shown here is derived from an EMBL/GenBank/DDBJ whole genome shotgun (WGS) entry which is preliminary data.</text>
</comment>
<proteinExistence type="predicted"/>
<feature type="chain" id="PRO_5046828242" evidence="1">
    <location>
        <begin position="24"/>
        <end position="254"/>
    </location>
</feature>
<dbReference type="GO" id="GO:0016787">
    <property type="term" value="F:hydrolase activity"/>
    <property type="evidence" value="ECO:0007669"/>
    <property type="project" value="UniProtKB-KW"/>
</dbReference>
<evidence type="ECO:0000256" key="1">
    <source>
        <dbReference type="SAM" id="SignalP"/>
    </source>
</evidence>
<dbReference type="Proteomes" id="UP001484535">
    <property type="component" value="Unassembled WGS sequence"/>
</dbReference>